<dbReference type="SUPFAM" id="SSF81891">
    <property type="entry name" value="Poly A polymerase C-terminal region-like"/>
    <property type="match status" value="1"/>
</dbReference>
<reference evidence="16" key="1">
    <citation type="submission" date="2015-01" db="EMBL/GenBank/DDBJ databases">
        <authorList>
            <person name="Manzano-Marin A."/>
            <person name="Manzano-Marin A."/>
        </authorList>
    </citation>
    <scope>NUCLEOTIDE SEQUENCE [LARGE SCALE GENOMIC DNA]</scope>
    <source>
        <strain evidence="16">obscurior</strain>
    </source>
</reference>
<feature type="binding site" evidence="13">
    <location>
        <position position="139"/>
    </location>
    <ligand>
        <name>CTP</name>
        <dbReference type="ChEBI" id="CHEBI:37563"/>
    </ligand>
</feature>
<dbReference type="InterPro" id="IPR032828">
    <property type="entry name" value="PolyA_RNA-bd"/>
</dbReference>
<dbReference type="Gene3D" id="1.10.3090.10">
    <property type="entry name" value="cca-adding enzyme, domain 2"/>
    <property type="match status" value="1"/>
</dbReference>
<keyword evidence="6 13" id="KW-0479">Metal-binding</keyword>
<dbReference type="InterPro" id="IPR002646">
    <property type="entry name" value="PolA_pol_head_dom"/>
</dbReference>
<comment type="cofactor">
    <cofactor evidence="1 13">
        <name>Mg(2+)</name>
        <dbReference type="ChEBI" id="CHEBI:18420"/>
    </cofactor>
</comment>
<feature type="binding site" evidence="13">
    <location>
        <position position="11"/>
    </location>
    <ligand>
        <name>CTP</name>
        <dbReference type="ChEBI" id="CHEBI:37563"/>
    </ligand>
</feature>
<feature type="binding site" evidence="13">
    <location>
        <position position="90"/>
    </location>
    <ligand>
        <name>ATP</name>
        <dbReference type="ChEBI" id="CHEBI:30616"/>
    </ligand>
</feature>
<accession>A0A0H5BWG2</accession>
<feature type="binding site" evidence="13">
    <location>
        <position position="90"/>
    </location>
    <ligand>
        <name>CTP</name>
        <dbReference type="ChEBI" id="CHEBI:37563"/>
    </ligand>
</feature>
<evidence type="ECO:0000313" key="15">
    <source>
        <dbReference type="EMBL" id="CEN32032.1"/>
    </source>
</evidence>
<keyword evidence="12 13" id="KW-0694">RNA-binding</keyword>
<dbReference type="GO" id="GO:0001680">
    <property type="term" value="P:tRNA 3'-terminal CCA addition"/>
    <property type="evidence" value="ECO:0007669"/>
    <property type="project" value="UniProtKB-UniRule"/>
</dbReference>
<feature type="binding site" evidence="13">
    <location>
        <position position="8"/>
    </location>
    <ligand>
        <name>ATP</name>
        <dbReference type="ChEBI" id="CHEBI:30616"/>
    </ligand>
</feature>
<dbReference type="InterPro" id="IPR006674">
    <property type="entry name" value="HD_domain"/>
</dbReference>
<evidence type="ECO:0000256" key="3">
    <source>
        <dbReference type="ARBA" id="ARBA00022679"/>
    </source>
</evidence>
<dbReference type="GO" id="GO:0004810">
    <property type="term" value="F:CCA tRNA nucleotidyltransferase activity"/>
    <property type="evidence" value="ECO:0007669"/>
    <property type="project" value="UniProtKB-UniRule"/>
</dbReference>
<dbReference type="GO" id="GO:0160016">
    <property type="term" value="F:CCACCA tRNA nucleotidyltransferase activity"/>
    <property type="evidence" value="ECO:0007669"/>
    <property type="project" value="RHEA"/>
</dbReference>
<dbReference type="GO" id="GO:0000287">
    <property type="term" value="F:magnesium ion binding"/>
    <property type="evidence" value="ECO:0007669"/>
    <property type="project" value="UniProtKB-UniRule"/>
</dbReference>
<feature type="binding site" evidence="13">
    <location>
        <position position="23"/>
    </location>
    <ligand>
        <name>Mg(2+)</name>
        <dbReference type="ChEBI" id="CHEBI:18420"/>
    </ligand>
</feature>
<dbReference type="GO" id="GO:0042245">
    <property type="term" value="P:RNA repair"/>
    <property type="evidence" value="ECO:0007669"/>
    <property type="project" value="UniProtKB-KW"/>
</dbReference>
<protein>
    <recommendedName>
        <fullName evidence="13">CCA-adding enzyme</fullName>
        <ecNumber evidence="13">2.7.7.72</ecNumber>
    </recommendedName>
    <alternativeName>
        <fullName evidence="13">CCA tRNA nucleotidyltransferase</fullName>
    </alternativeName>
    <alternativeName>
        <fullName evidence="13">tRNA CCA-pyrophosphorylase</fullName>
    </alternativeName>
    <alternativeName>
        <fullName evidence="13">tRNA adenylyl-/cytidylyl- transferase</fullName>
    </alternativeName>
    <alternativeName>
        <fullName evidence="13">tRNA nucleotidyltransferase</fullName>
    </alternativeName>
    <alternativeName>
        <fullName evidence="13">tRNA-NT</fullName>
    </alternativeName>
</protein>
<keyword evidence="7 13" id="KW-0547">Nucleotide-binding</keyword>
<dbReference type="PANTHER" id="PTHR47545">
    <property type="entry name" value="MULTIFUNCTIONAL CCA PROTEIN"/>
    <property type="match status" value="1"/>
</dbReference>
<gene>
    <name evidence="13 15" type="primary">cca</name>
    <name evidence="15" type="ORF">WEOB_073</name>
</gene>
<dbReference type="SUPFAM" id="SSF81301">
    <property type="entry name" value="Nucleotidyltransferase"/>
    <property type="match status" value="1"/>
</dbReference>
<evidence type="ECO:0000313" key="16">
    <source>
        <dbReference type="Proteomes" id="UP000242753"/>
    </source>
</evidence>
<dbReference type="EC" id="2.7.7.72" evidence="13"/>
<evidence type="ECO:0000259" key="14">
    <source>
        <dbReference type="PROSITE" id="PS51831"/>
    </source>
</evidence>
<comment type="catalytic activity">
    <reaction evidence="13">
        <text>a tRNA with a 3' CCA end + 2 CTP + ATP = a tRNA with a 3' CCACCA end + 3 diphosphate</text>
        <dbReference type="Rhea" id="RHEA:76235"/>
        <dbReference type="Rhea" id="RHEA-COMP:10468"/>
        <dbReference type="Rhea" id="RHEA-COMP:18655"/>
        <dbReference type="ChEBI" id="CHEBI:30616"/>
        <dbReference type="ChEBI" id="CHEBI:33019"/>
        <dbReference type="ChEBI" id="CHEBI:37563"/>
        <dbReference type="ChEBI" id="CHEBI:83071"/>
        <dbReference type="ChEBI" id="CHEBI:195187"/>
    </reaction>
</comment>
<keyword evidence="9 15" id="KW-0378">Hydrolase</keyword>
<dbReference type="NCBIfam" id="NF008137">
    <property type="entry name" value="PRK10885.1"/>
    <property type="match status" value="1"/>
</dbReference>
<dbReference type="Gene3D" id="3.30.460.10">
    <property type="entry name" value="Beta Polymerase, domain 2"/>
    <property type="match status" value="1"/>
</dbReference>
<evidence type="ECO:0000256" key="5">
    <source>
        <dbReference type="ARBA" id="ARBA00022695"/>
    </source>
</evidence>
<keyword evidence="5 13" id="KW-0548">Nucleotidyltransferase</keyword>
<dbReference type="PROSITE" id="PS51831">
    <property type="entry name" value="HD"/>
    <property type="match status" value="1"/>
</dbReference>
<comment type="function">
    <text evidence="13">Catalyzes the addition and repair of the essential 3'-terminal CCA sequence in tRNAs without using a nucleic acid template. Adds these three nucleotides in the order of C, C, and A to the tRNA nucleotide-73, using CTP and ATP as substrates and producing inorganic pyrophosphate. tRNA 3'-terminal CCA addition is required both for tRNA processing and repair. Also involved in tRNA surveillance by mediating tandem CCA addition to generate a CCACCA at the 3' terminus of unstable tRNAs. While stable tRNAs receive only 3'-terminal CCA, unstable tRNAs are marked with CCACCA and rapidly degraded.</text>
</comment>
<evidence type="ECO:0000256" key="9">
    <source>
        <dbReference type="ARBA" id="ARBA00022801"/>
    </source>
</evidence>
<feature type="binding site" evidence="13">
    <location>
        <position position="21"/>
    </location>
    <ligand>
        <name>Mg(2+)</name>
        <dbReference type="ChEBI" id="CHEBI:18420"/>
    </ligand>
</feature>
<dbReference type="GO" id="GO:0016787">
    <property type="term" value="F:hydrolase activity"/>
    <property type="evidence" value="ECO:0007669"/>
    <property type="project" value="UniProtKB-KW"/>
</dbReference>
<keyword evidence="8 13" id="KW-0692">RNA repair</keyword>
<evidence type="ECO:0000256" key="4">
    <source>
        <dbReference type="ARBA" id="ARBA00022694"/>
    </source>
</evidence>
<dbReference type="HAMAP" id="MF_01262">
    <property type="entry name" value="CCA_bact_type2"/>
    <property type="match status" value="1"/>
</dbReference>
<evidence type="ECO:0000256" key="13">
    <source>
        <dbReference type="HAMAP-Rule" id="MF_01262"/>
    </source>
</evidence>
<evidence type="ECO:0000256" key="11">
    <source>
        <dbReference type="ARBA" id="ARBA00022842"/>
    </source>
</evidence>
<feature type="binding site" evidence="13">
    <location>
        <position position="136"/>
    </location>
    <ligand>
        <name>ATP</name>
        <dbReference type="ChEBI" id="CHEBI:30616"/>
    </ligand>
</feature>
<evidence type="ECO:0000256" key="12">
    <source>
        <dbReference type="ARBA" id="ARBA00022884"/>
    </source>
</evidence>
<evidence type="ECO:0000256" key="2">
    <source>
        <dbReference type="ARBA" id="ARBA00022596"/>
    </source>
</evidence>
<dbReference type="GO" id="GO:0005524">
    <property type="term" value="F:ATP binding"/>
    <property type="evidence" value="ECO:0007669"/>
    <property type="project" value="UniProtKB-UniRule"/>
</dbReference>
<feature type="binding site" evidence="13">
    <location>
        <position position="8"/>
    </location>
    <ligand>
        <name>CTP</name>
        <dbReference type="ChEBI" id="CHEBI:37563"/>
    </ligand>
</feature>
<feature type="binding site" evidence="13">
    <location>
        <position position="136"/>
    </location>
    <ligand>
        <name>CTP</name>
        <dbReference type="ChEBI" id="CHEBI:37563"/>
    </ligand>
</feature>
<keyword evidence="3 13" id="KW-0808">Transferase</keyword>
<feature type="domain" description="HD" evidence="14">
    <location>
        <begin position="225"/>
        <end position="326"/>
    </location>
</feature>
<dbReference type="KEGG" id="wca:WEOB_073"/>
<evidence type="ECO:0000256" key="10">
    <source>
        <dbReference type="ARBA" id="ARBA00022840"/>
    </source>
</evidence>
<name>A0A0H5BWG2_9ENTR</name>
<keyword evidence="16" id="KW-1185">Reference proteome</keyword>
<dbReference type="PANTHER" id="PTHR47545:SF1">
    <property type="entry name" value="MULTIFUNCTIONAL CCA PROTEIN"/>
    <property type="match status" value="1"/>
</dbReference>
<feature type="binding site" evidence="13">
    <location>
        <position position="11"/>
    </location>
    <ligand>
        <name>ATP</name>
        <dbReference type="ChEBI" id="CHEBI:30616"/>
    </ligand>
</feature>
<evidence type="ECO:0000256" key="8">
    <source>
        <dbReference type="ARBA" id="ARBA00022800"/>
    </source>
</evidence>
<dbReference type="AlphaFoldDB" id="A0A0H5BWG2"/>
<comment type="similarity">
    <text evidence="13">Belongs to the tRNA nucleotidyltransferase/poly(A) polymerase family. Bacterial CCA-adding enzyme type 2 subfamily.</text>
</comment>
<comment type="catalytic activity">
    <reaction evidence="13">
        <text>a tRNA precursor + 2 CTP + ATP = a tRNA with a 3' CCA end + 3 diphosphate</text>
        <dbReference type="Rhea" id="RHEA:14433"/>
        <dbReference type="Rhea" id="RHEA-COMP:10465"/>
        <dbReference type="Rhea" id="RHEA-COMP:10468"/>
        <dbReference type="ChEBI" id="CHEBI:30616"/>
        <dbReference type="ChEBI" id="CHEBI:33019"/>
        <dbReference type="ChEBI" id="CHEBI:37563"/>
        <dbReference type="ChEBI" id="CHEBI:74896"/>
        <dbReference type="ChEBI" id="CHEBI:83071"/>
        <dbReference type="EC" id="2.7.7.72"/>
    </reaction>
</comment>
<evidence type="ECO:0000256" key="1">
    <source>
        <dbReference type="ARBA" id="ARBA00001946"/>
    </source>
</evidence>
<dbReference type="PIRSF" id="PIRSF000813">
    <property type="entry name" value="CCA_bact"/>
    <property type="match status" value="1"/>
</dbReference>
<proteinExistence type="inferred from homology"/>
<dbReference type="PATRIC" id="fig|1594731.3.peg.66"/>
<dbReference type="RefSeq" id="WP_281263937.1">
    <property type="nucleotide sequence ID" value="NZ_LN774881.1"/>
</dbReference>
<dbReference type="InterPro" id="IPR003607">
    <property type="entry name" value="HD/PDEase_dom"/>
</dbReference>
<dbReference type="STRING" id="1594731.WEOB_073"/>
<feature type="binding site" evidence="13">
    <location>
        <position position="139"/>
    </location>
    <ligand>
        <name>ATP</name>
        <dbReference type="ChEBI" id="CHEBI:30616"/>
    </ligand>
</feature>
<keyword evidence="4 13" id="KW-0819">tRNA processing</keyword>
<organism evidence="15 16">
    <name type="scientific">Candidatus Westeberhardia cardiocondylae</name>
    <dbReference type="NCBI Taxonomy" id="1594731"/>
    <lineage>
        <taxon>Bacteria</taxon>
        <taxon>Pseudomonadati</taxon>
        <taxon>Pseudomonadota</taxon>
        <taxon>Gammaproteobacteria</taxon>
        <taxon>Enterobacterales</taxon>
        <taxon>Enterobacteriaceae</taxon>
        <taxon>ant endosymbionts</taxon>
        <taxon>Candidatus Westeberhardia</taxon>
    </lineage>
</organism>
<dbReference type="CDD" id="cd00077">
    <property type="entry name" value="HDc"/>
    <property type="match status" value="1"/>
</dbReference>
<comment type="miscellaneous">
    <text evidence="13">A single active site specifically recognizes both ATP and CTP and is responsible for their addition.</text>
</comment>
<keyword evidence="10 13" id="KW-0067">ATP-binding</keyword>
<dbReference type="InterPro" id="IPR012006">
    <property type="entry name" value="CCA_bact"/>
</dbReference>
<dbReference type="InterPro" id="IPR043519">
    <property type="entry name" value="NT_sf"/>
</dbReference>
<dbReference type="Pfam" id="PF01966">
    <property type="entry name" value="HD"/>
    <property type="match status" value="1"/>
</dbReference>
<dbReference type="Proteomes" id="UP000242753">
    <property type="component" value="Chromosome I"/>
</dbReference>
<evidence type="ECO:0000256" key="7">
    <source>
        <dbReference type="ARBA" id="ARBA00022741"/>
    </source>
</evidence>
<sequence length="408" mass="47407">MEIYLVGGAVRDTLLKIPVVERDWVVVGSTPQEMLKNGFQQVGRDFPVFLHPNNHEEYALARVDRKYGKRHIDFNCISKDISLEEDLQRRDLTINAIARDKYGNFIDPYNGINDIRLCKLRHVSNAFCEDPLRVLRVARFAARFFHLGFSVDSKTLLLMKLMCCELKWISPERVWKETEQALVTKNPHVFFQVLRDCGALEILFPEIHSLFSIPTLTSLQKEINVGVHTLAVMSIVSKLSCDAVVRFSALCHDFGKIFTSKKFWPNHFDHEVLGQRVIEKFCTRLRIPNIFKNFAKITAKYHDFLYTVNRVTSEKLIQFFNDIDIWHHKKKLEKLIVVSEANLLGNIGCNDFYKEKIKFLRKAYEIANLITAKEIIQEGFTGKNISNVLNARRQDVLGKWINIYNIKN</sequence>
<dbReference type="GO" id="GO:0000049">
    <property type="term" value="F:tRNA binding"/>
    <property type="evidence" value="ECO:0007669"/>
    <property type="project" value="UniProtKB-UniRule"/>
</dbReference>
<dbReference type="Pfam" id="PF12627">
    <property type="entry name" value="PolyA_pol_RNAbd"/>
    <property type="match status" value="1"/>
</dbReference>
<keyword evidence="11 13" id="KW-0460">Magnesium</keyword>
<dbReference type="Pfam" id="PF01743">
    <property type="entry name" value="PolyA_pol"/>
    <property type="match status" value="1"/>
</dbReference>
<dbReference type="InterPro" id="IPR050124">
    <property type="entry name" value="tRNA_CCA-adding_enzyme"/>
</dbReference>
<evidence type="ECO:0000256" key="6">
    <source>
        <dbReference type="ARBA" id="ARBA00022723"/>
    </source>
</evidence>
<dbReference type="EMBL" id="LN774881">
    <property type="protein sequence ID" value="CEN32032.1"/>
    <property type="molecule type" value="Genomic_DNA"/>
</dbReference>
<keyword evidence="2" id="KW-0533">Nickel</keyword>